<evidence type="ECO:0000313" key="1">
    <source>
        <dbReference type="EMBL" id="OGZ75274.1"/>
    </source>
</evidence>
<protein>
    <recommendedName>
        <fullName evidence="3">Lecithin:cholesterol acyltransferase</fullName>
    </recommendedName>
</protein>
<accession>A0A1G2IKA1</accession>
<evidence type="ECO:0000313" key="2">
    <source>
        <dbReference type="Proteomes" id="UP000178632"/>
    </source>
</evidence>
<proteinExistence type="predicted"/>
<dbReference type="NCBIfam" id="NF047446">
    <property type="entry name" value="barrel_OmpL47"/>
    <property type="match status" value="1"/>
</dbReference>
<dbReference type="InterPro" id="IPR058094">
    <property type="entry name" value="Ig-like_OmpL47-like"/>
</dbReference>
<dbReference type="InterPro" id="IPR003386">
    <property type="entry name" value="LACT/PDAT_acylTrfase"/>
</dbReference>
<name>A0A1G2IKA1_9BACT</name>
<reference evidence="1 2" key="1">
    <citation type="journal article" date="2016" name="Nat. Commun.">
        <title>Thousands of microbial genomes shed light on interconnected biogeochemical processes in an aquifer system.</title>
        <authorList>
            <person name="Anantharaman K."/>
            <person name="Brown C.T."/>
            <person name="Hug L.A."/>
            <person name="Sharon I."/>
            <person name="Castelle C.J."/>
            <person name="Probst A.J."/>
            <person name="Thomas B.C."/>
            <person name="Singh A."/>
            <person name="Wilkins M.J."/>
            <person name="Karaoz U."/>
            <person name="Brodie E.L."/>
            <person name="Williams K.H."/>
            <person name="Hubbard S.S."/>
            <person name="Banfield J.F."/>
        </authorList>
    </citation>
    <scope>NUCLEOTIDE SEQUENCE [LARGE SCALE GENOMIC DNA]</scope>
</reference>
<dbReference type="SUPFAM" id="SSF53474">
    <property type="entry name" value="alpha/beta-Hydrolases"/>
    <property type="match status" value="1"/>
</dbReference>
<dbReference type="GO" id="GO:0008374">
    <property type="term" value="F:O-acyltransferase activity"/>
    <property type="evidence" value="ECO:0007669"/>
    <property type="project" value="InterPro"/>
</dbReference>
<dbReference type="Gene3D" id="3.30.420.430">
    <property type="match status" value="1"/>
</dbReference>
<gene>
    <name evidence="1" type="ORF">A3G45_02725</name>
</gene>
<dbReference type="AlphaFoldDB" id="A0A1G2IKA1"/>
<dbReference type="PANTHER" id="PTHR11440">
    <property type="entry name" value="LECITHIN-CHOLESTEROL ACYLTRANSFERASE-RELATED"/>
    <property type="match status" value="1"/>
</dbReference>
<comment type="caution">
    <text evidence="1">The sequence shown here is derived from an EMBL/GenBank/DDBJ whole genome shotgun (WGS) entry which is preliminary data.</text>
</comment>
<dbReference type="Proteomes" id="UP000178632">
    <property type="component" value="Unassembled WGS sequence"/>
</dbReference>
<dbReference type="GO" id="GO:0006629">
    <property type="term" value="P:lipid metabolic process"/>
    <property type="evidence" value="ECO:0007669"/>
    <property type="project" value="InterPro"/>
</dbReference>
<dbReference type="Gene3D" id="3.40.50.1820">
    <property type="entry name" value="alpha/beta hydrolase"/>
    <property type="match status" value="1"/>
</dbReference>
<organism evidence="1 2">
    <name type="scientific">Candidatus Staskawiczbacteria bacterium RIFCSPLOWO2_12_FULL_37_15</name>
    <dbReference type="NCBI Taxonomy" id="1802218"/>
    <lineage>
        <taxon>Bacteria</taxon>
        <taxon>Candidatus Staskawicziibacteriota</taxon>
    </lineage>
</organism>
<dbReference type="InterPro" id="IPR029058">
    <property type="entry name" value="AB_hydrolase_fold"/>
</dbReference>
<dbReference type="Pfam" id="PF02450">
    <property type="entry name" value="LCAT"/>
    <property type="match status" value="1"/>
</dbReference>
<evidence type="ECO:0008006" key="3">
    <source>
        <dbReference type="Google" id="ProtNLM"/>
    </source>
</evidence>
<sequence length="916" mass="100887">MKTKIIIFAVLIIFFTPLISSAMIVPPINLTVTVNTQGQDGLFNYDLKQAVYEYDEATGQMALVWQDYQSFALQTENLTKTESQNFVIASKYWLTQQSAPGLKINNILCLSDKPNDLFFYLSDGVIITPQDWSRITCIFNNIKATTRNPVLIVPGLLGTEMKNGNELLWVDLGRMFADVGDGFMDSLQLDDNLMPINANLTVGNIIGSPAIGQHFYDLLITEFKNQGYIESADVDATLFTFPYDWRYGVSGKYADGITNSDLLAQKIQDIMAQTGSDKVDVVAHSLGGLIVKKYVMDNPADNHIRKAVFIGVPNTGAPKALKVLLQGDNFGVPWLADQEIKKISENLPASYDLLPDEQYYNIKGSFVSLVDIGYGIGEPTKKDLNYQEFKNYLKDKELNSTATANSGNLHNQTFDNFDLRTAGLDLYNIVGCKTATMDSLVEVRYKDIFGNNNTDYERVEFKIGDGTVPLESATNLPINQENKYYSLVSDHGKMPSQNGIRQQIVNLISGSSLNVGNNLITQNIDECQLNGKAISVFSPIDIGVTDQNGNKMGLAEDQSVINEIPNGDFEIWGEHKFVYLPTDNGQTYSINIKGTGSGTYTIKAEDIANSQTIKTEVFSNLPVTADLTGQISINPADNATTVLVKQNTNGLPATILPTSTLNGPQVKDLLPPISTATLTGVLGQPGFYRSDVSASINATDSIIVGRENETSGVLDIEYNLDNQGYQKVLGNTTVISIAGEGEHTITFFVTDKAGNNEQEQTIVFTIDKTPPEAVIEFDLANKDLKFTSIGSAILIFDNENIITLTDQSGNTTEITLKDKDRKRKMKAEIKSIKYNGVPSDISKNAMAYSWLYNKKKNLETLSQRVQSKKNYNVLAVFNGKNTKITGRDSSGKISQTFSGLKIVKTITDKGDLEWGY</sequence>
<dbReference type="EMBL" id="MHPE01000052">
    <property type="protein sequence ID" value="OGZ75274.1"/>
    <property type="molecule type" value="Genomic_DNA"/>
</dbReference>